<organism evidence="1 2">
    <name type="scientific">Symbiodinium microadriaticum</name>
    <name type="common">Dinoflagellate</name>
    <name type="synonym">Zooxanthella microadriatica</name>
    <dbReference type="NCBI Taxonomy" id="2951"/>
    <lineage>
        <taxon>Eukaryota</taxon>
        <taxon>Sar</taxon>
        <taxon>Alveolata</taxon>
        <taxon>Dinophyceae</taxon>
        <taxon>Suessiales</taxon>
        <taxon>Symbiodiniaceae</taxon>
        <taxon>Symbiodinium</taxon>
    </lineage>
</organism>
<sequence length="99" mass="11239">MAVLRPCAEQYEWGDDFERRHFDGDFVSCMVGAPMRAGQVMNDWDGVHDVDVTMAKDGFSLGHEGLLADTAERYWREKVSKAKAKAKTKRKISRAPFSQ</sequence>
<proteinExistence type="predicted"/>
<dbReference type="AlphaFoldDB" id="A0A1Q9EJZ9"/>
<reference evidence="1 2" key="1">
    <citation type="submission" date="2016-02" db="EMBL/GenBank/DDBJ databases">
        <title>Genome analysis of coral dinoflagellate symbionts highlights evolutionary adaptations to a symbiotic lifestyle.</title>
        <authorList>
            <person name="Aranda M."/>
            <person name="Li Y."/>
            <person name="Liew Y.J."/>
            <person name="Baumgarten S."/>
            <person name="Simakov O."/>
            <person name="Wilson M."/>
            <person name="Piel J."/>
            <person name="Ashoor H."/>
            <person name="Bougouffa S."/>
            <person name="Bajic V.B."/>
            <person name="Ryu T."/>
            <person name="Ravasi T."/>
            <person name="Bayer T."/>
            <person name="Micklem G."/>
            <person name="Kim H."/>
            <person name="Bhak J."/>
            <person name="Lajeunesse T.C."/>
            <person name="Voolstra C.R."/>
        </authorList>
    </citation>
    <scope>NUCLEOTIDE SEQUENCE [LARGE SCALE GENOMIC DNA]</scope>
    <source>
        <strain evidence="1 2">CCMP2467</strain>
    </source>
</reference>
<gene>
    <name evidence="1" type="ORF">AK812_SmicGene8796</name>
</gene>
<dbReference type="EMBL" id="LSRX01000131">
    <property type="protein sequence ID" value="OLQ07776.1"/>
    <property type="molecule type" value="Genomic_DNA"/>
</dbReference>
<evidence type="ECO:0000313" key="1">
    <source>
        <dbReference type="EMBL" id="OLQ07776.1"/>
    </source>
</evidence>
<dbReference type="Proteomes" id="UP000186817">
    <property type="component" value="Unassembled WGS sequence"/>
</dbReference>
<accession>A0A1Q9EJZ9</accession>
<keyword evidence="2" id="KW-1185">Reference proteome</keyword>
<evidence type="ECO:0000313" key="2">
    <source>
        <dbReference type="Proteomes" id="UP000186817"/>
    </source>
</evidence>
<name>A0A1Q9EJZ9_SYMMI</name>
<protein>
    <submittedName>
        <fullName evidence="1">Uncharacterized protein</fullName>
    </submittedName>
</protein>
<comment type="caution">
    <text evidence="1">The sequence shown here is derived from an EMBL/GenBank/DDBJ whole genome shotgun (WGS) entry which is preliminary data.</text>
</comment>